<dbReference type="OrthoDB" id="4476768at2759"/>
<accession>A0A3A2ZHZ2</accession>
<evidence type="ECO:0000313" key="2">
    <source>
        <dbReference type="EMBL" id="RJE22849.1"/>
    </source>
</evidence>
<dbReference type="Proteomes" id="UP000266188">
    <property type="component" value="Unassembled WGS sequence"/>
</dbReference>
<evidence type="ECO:0000256" key="1">
    <source>
        <dbReference type="SAM" id="MobiDB-lite"/>
    </source>
</evidence>
<dbReference type="EMBL" id="MVGC01000147">
    <property type="protein sequence ID" value="RJE22849.1"/>
    <property type="molecule type" value="Genomic_DNA"/>
</dbReference>
<evidence type="ECO:0000313" key="3">
    <source>
        <dbReference type="Proteomes" id="UP000266188"/>
    </source>
</evidence>
<dbReference type="AlphaFoldDB" id="A0A3A2ZHZ2"/>
<organism evidence="2 3">
    <name type="scientific">Aspergillus sclerotialis</name>
    <dbReference type="NCBI Taxonomy" id="2070753"/>
    <lineage>
        <taxon>Eukaryota</taxon>
        <taxon>Fungi</taxon>
        <taxon>Dikarya</taxon>
        <taxon>Ascomycota</taxon>
        <taxon>Pezizomycotina</taxon>
        <taxon>Eurotiomycetes</taxon>
        <taxon>Eurotiomycetidae</taxon>
        <taxon>Eurotiales</taxon>
        <taxon>Aspergillaceae</taxon>
        <taxon>Aspergillus</taxon>
        <taxon>Aspergillus subgen. Polypaecilum</taxon>
    </lineage>
</organism>
<feature type="region of interest" description="Disordered" evidence="1">
    <location>
        <begin position="1"/>
        <end position="50"/>
    </location>
</feature>
<comment type="caution">
    <text evidence="2">The sequence shown here is derived from an EMBL/GenBank/DDBJ whole genome shotgun (WGS) entry which is preliminary data.</text>
</comment>
<name>A0A3A2ZHZ2_9EURO</name>
<feature type="region of interest" description="Disordered" evidence="1">
    <location>
        <begin position="62"/>
        <end position="88"/>
    </location>
</feature>
<sequence length="101" mass="11158">MPGSKTDTAVRFPESDDQKRRLRNVTQDRQAVARMQKEGGSAQRRTEDLQNWGTEELLDINMNESGDPNPDPAVSSAGNKAKKGKMGGDVDLYEAMNADFD</sequence>
<gene>
    <name evidence="2" type="ORF">PHISCL_04794</name>
</gene>
<keyword evidence="3" id="KW-1185">Reference proteome</keyword>
<protein>
    <submittedName>
        <fullName evidence="2">Uncharacterized protein</fullName>
    </submittedName>
</protein>
<proteinExistence type="predicted"/>
<reference evidence="3" key="1">
    <citation type="submission" date="2017-02" db="EMBL/GenBank/DDBJ databases">
        <authorList>
            <person name="Tafer H."/>
            <person name="Lopandic K."/>
        </authorList>
    </citation>
    <scope>NUCLEOTIDE SEQUENCE [LARGE SCALE GENOMIC DNA]</scope>
    <source>
        <strain evidence="3">CBS 366.77</strain>
    </source>
</reference>